<accession>A0ABW4JPW7</accession>
<dbReference type="SUPFAM" id="SSF55811">
    <property type="entry name" value="Nudix"/>
    <property type="match status" value="1"/>
</dbReference>
<evidence type="ECO:0000259" key="1">
    <source>
        <dbReference type="PROSITE" id="PS51462"/>
    </source>
</evidence>
<dbReference type="InterPro" id="IPR015797">
    <property type="entry name" value="NUDIX_hydrolase-like_dom_sf"/>
</dbReference>
<protein>
    <submittedName>
        <fullName evidence="2">NUDIX domain-containing protein</fullName>
    </submittedName>
</protein>
<dbReference type="Gene3D" id="3.90.79.10">
    <property type="entry name" value="Nucleoside Triphosphate Pyrophosphohydrolase"/>
    <property type="match status" value="1"/>
</dbReference>
<dbReference type="EMBL" id="JBHUCX010000095">
    <property type="protein sequence ID" value="MFD1677628.1"/>
    <property type="molecule type" value="Genomic_DNA"/>
</dbReference>
<sequence length="119" mass="13491">MSWQDEYAYGGIVFNARGEVLMRSPAGFWGGYVWTFAKGGAELSDASPEETALREVREETGYTCEIIGKVPGEFASDTCITKYYLMKPIAKKADYDHETQEIRWVCTEQAFELMKLPNL</sequence>
<organism evidence="2 3">
    <name type="scientific">Alicyclobacillus fodiniaquatilis</name>
    <dbReference type="NCBI Taxonomy" id="1661150"/>
    <lineage>
        <taxon>Bacteria</taxon>
        <taxon>Bacillati</taxon>
        <taxon>Bacillota</taxon>
        <taxon>Bacilli</taxon>
        <taxon>Bacillales</taxon>
        <taxon>Alicyclobacillaceae</taxon>
        <taxon>Alicyclobacillus</taxon>
    </lineage>
</organism>
<feature type="domain" description="Nudix hydrolase" evidence="1">
    <location>
        <begin position="4"/>
        <end position="119"/>
    </location>
</feature>
<proteinExistence type="predicted"/>
<comment type="caution">
    <text evidence="2">The sequence shown here is derived from an EMBL/GenBank/DDBJ whole genome shotgun (WGS) entry which is preliminary data.</text>
</comment>
<dbReference type="PROSITE" id="PS51462">
    <property type="entry name" value="NUDIX"/>
    <property type="match status" value="1"/>
</dbReference>
<evidence type="ECO:0000313" key="3">
    <source>
        <dbReference type="Proteomes" id="UP001597079"/>
    </source>
</evidence>
<evidence type="ECO:0000313" key="2">
    <source>
        <dbReference type="EMBL" id="MFD1677628.1"/>
    </source>
</evidence>
<dbReference type="Proteomes" id="UP001597079">
    <property type="component" value="Unassembled WGS sequence"/>
</dbReference>
<dbReference type="Pfam" id="PF00293">
    <property type="entry name" value="NUDIX"/>
    <property type="match status" value="1"/>
</dbReference>
<name>A0ABW4JPW7_9BACL</name>
<gene>
    <name evidence="2" type="ORF">ACFSB2_23480</name>
</gene>
<reference evidence="3" key="1">
    <citation type="journal article" date="2019" name="Int. J. Syst. Evol. Microbiol.">
        <title>The Global Catalogue of Microorganisms (GCM) 10K type strain sequencing project: providing services to taxonomists for standard genome sequencing and annotation.</title>
        <authorList>
            <consortium name="The Broad Institute Genomics Platform"/>
            <consortium name="The Broad Institute Genome Sequencing Center for Infectious Disease"/>
            <person name="Wu L."/>
            <person name="Ma J."/>
        </authorList>
    </citation>
    <scope>NUCLEOTIDE SEQUENCE [LARGE SCALE GENOMIC DNA]</scope>
    <source>
        <strain evidence="3">CGMCC 1.12286</strain>
    </source>
</reference>
<keyword evidence="3" id="KW-1185">Reference proteome</keyword>
<dbReference type="InterPro" id="IPR000086">
    <property type="entry name" value="NUDIX_hydrolase_dom"/>
</dbReference>
<dbReference type="RefSeq" id="WP_377945537.1">
    <property type="nucleotide sequence ID" value="NZ_JBHUCX010000095.1"/>
</dbReference>